<dbReference type="RefSeq" id="WP_162671010.1">
    <property type="nucleotide sequence ID" value="NZ_LR593886.1"/>
</dbReference>
<reference evidence="1 2" key="1">
    <citation type="submission" date="2019-05" db="EMBL/GenBank/DDBJ databases">
        <authorList>
            <consortium name="Science for Life Laboratories"/>
        </authorList>
    </citation>
    <scope>NUCLEOTIDE SEQUENCE [LARGE SCALE GENOMIC DNA]</scope>
    <source>
        <strain evidence="1">Soil9</strain>
    </source>
</reference>
<sequence length="51" mass="5692">MSEAAEIAFTEDEARAFTQRGNLGTPAHLKTAESIGAGLRVFYRFCLTQWE</sequence>
<name>A0A6P2D7M9_9BACT</name>
<evidence type="ECO:0000313" key="2">
    <source>
        <dbReference type="Proteomes" id="UP000464178"/>
    </source>
</evidence>
<dbReference type="AlphaFoldDB" id="A0A6P2D7M9"/>
<protein>
    <submittedName>
        <fullName evidence="1">Uncharacterized protein</fullName>
    </submittedName>
</protein>
<evidence type="ECO:0000313" key="1">
    <source>
        <dbReference type="EMBL" id="VTR96993.1"/>
    </source>
</evidence>
<dbReference type="KEGG" id="gms:SOIL9_09430"/>
<dbReference type="Proteomes" id="UP000464178">
    <property type="component" value="Chromosome"/>
</dbReference>
<gene>
    <name evidence="1" type="ORF">SOIL9_09430</name>
</gene>
<accession>A0A6P2D7M9</accession>
<organism evidence="1 2">
    <name type="scientific">Gemmata massiliana</name>
    <dbReference type="NCBI Taxonomy" id="1210884"/>
    <lineage>
        <taxon>Bacteria</taxon>
        <taxon>Pseudomonadati</taxon>
        <taxon>Planctomycetota</taxon>
        <taxon>Planctomycetia</taxon>
        <taxon>Gemmatales</taxon>
        <taxon>Gemmataceae</taxon>
        <taxon>Gemmata</taxon>
    </lineage>
</organism>
<keyword evidence="2" id="KW-1185">Reference proteome</keyword>
<proteinExistence type="predicted"/>
<dbReference type="EMBL" id="LR593886">
    <property type="protein sequence ID" value="VTR96993.1"/>
    <property type="molecule type" value="Genomic_DNA"/>
</dbReference>